<organism evidence="2 3">
    <name type="scientific">Thauera linaloolentis (strain DSM 12138 / JCM 21573 / CCUG 41526 / CIP 105981 / IAM 15112 / NBRC 102519 / 47Lol)</name>
    <dbReference type="NCBI Taxonomy" id="1123367"/>
    <lineage>
        <taxon>Bacteria</taxon>
        <taxon>Pseudomonadati</taxon>
        <taxon>Pseudomonadota</taxon>
        <taxon>Betaproteobacteria</taxon>
        <taxon>Rhodocyclales</taxon>
        <taxon>Zoogloeaceae</taxon>
        <taxon>Thauera</taxon>
    </lineage>
</organism>
<name>N6Z6N1_THAL4</name>
<evidence type="ECO:0000259" key="1">
    <source>
        <dbReference type="PROSITE" id="PS51833"/>
    </source>
</evidence>
<dbReference type="PANTHER" id="PTHR33525:SF3">
    <property type="entry name" value="RIBONUCLEASE Y"/>
    <property type="match status" value="1"/>
</dbReference>
<dbReference type="SUPFAM" id="SSF109604">
    <property type="entry name" value="HD-domain/PDEase-like"/>
    <property type="match status" value="1"/>
</dbReference>
<dbReference type="InterPro" id="IPR013976">
    <property type="entry name" value="HDOD"/>
</dbReference>
<keyword evidence="3" id="KW-1185">Reference proteome</keyword>
<reference evidence="2 3" key="1">
    <citation type="submission" date="2012-09" db="EMBL/GenBank/DDBJ databases">
        <title>Draft Genome Sequences of 6 Strains from Genus Thauera.</title>
        <authorList>
            <person name="Liu B."/>
            <person name="Shapleigh J.P."/>
            <person name="Frostegard A.H."/>
        </authorList>
    </citation>
    <scope>NUCLEOTIDE SEQUENCE [LARGE SCALE GENOMIC DNA]</scope>
    <source>
        <strain evidence="3">47Lol / DSM 12138</strain>
    </source>
</reference>
<dbReference type="Pfam" id="PF08668">
    <property type="entry name" value="HDOD"/>
    <property type="match status" value="1"/>
</dbReference>
<dbReference type="Gene3D" id="1.10.3210.10">
    <property type="entry name" value="Hypothetical protein af1432"/>
    <property type="match status" value="1"/>
</dbReference>
<sequence length="284" mass="30629">MHSAQELASQIEVLASLPTVYDRIREQLESPTGSAFEVARLVSADPALTARVLRLVNSAMYGHRGEIDNIVHAVQILGLQQVHDLVLAMSLHAVFTGIRPAQLDMKRFWRDSVLCALASRAITQHTGRPGAERMFVIGLLADIGHLVMFQTTPVLADTARQSTAQTGEALHLAERRIIGCDFAEVGAALMDQWRVPATFAGAIGTQTLPRLGGEHAGDAATLNLARCIVEADALDASSAHTGACVDPCVWKLLDITPDEIAPIREEAELNLAAWLALFFPAHAH</sequence>
<dbReference type="InterPro" id="IPR052340">
    <property type="entry name" value="RNase_Y/CdgJ"/>
</dbReference>
<dbReference type="PANTHER" id="PTHR33525">
    <property type="match status" value="1"/>
</dbReference>
<dbReference type="STRING" id="1123367.GCA_000621305_01020"/>
<evidence type="ECO:0000313" key="2">
    <source>
        <dbReference type="EMBL" id="ENO90207.1"/>
    </source>
</evidence>
<feature type="domain" description="HDOD" evidence="1">
    <location>
        <begin position="14"/>
        <end position="209"/>
    </location>
</feature>
<dbReference type="PROSITE" id="PS51833">
    <property type="entry name" value="HDOD"/>
    <property type="match status" value="1"/>
</dbReference>
<evidence type="ECO:0000313" key="3">
    <source>
        <dbReference type="Proteomes" id="UP000013232"/>
    </source>
</evidence>
<protein>
    <recommendedName>
        <fullName evidence="1">HDOD domain-containing protein</fullName>
    </recommendedName>
</protein>
<dbReference type="eggNOG" id="COG1639">
    <property type="taxonomic scope" value="Bacteria"/>
</dbReference>
<accession>N6Z6N1</accession>
<comment type="caution">
    <text evidence="2">The sequence shown here is derived from an EMBL/GenBank/DDBJ whole genome shotgun (WGS) entry which is preliminary data.</text>
</comment>
<dbReference type="RefSeq" id="WP_004333605.1">
    <property type="nucleotide sequence ID" value="NZ_AMXE01000005.1"/>
</dbReference>
<dbReference type="AlphaFoldDB" id="N6Z6N1"/>
<gene>
    <name evidence="2" type="ORF">C666_03075</name>
</gene>
<dbReference type="EMBL" id="AMXE01000005">
    <property type="protein sequence ID" value="ENO90207.1"/>
    <property type="molecule type" value="Genomic_DNA"/>
</dbReference>
<dbReference type="Proteomes" id="UP000013232">
    <property type="component" value="Unassembled WGS sequence"/>
</dbReference>
<dbReference type="OrthoDB" id="9770715at2"/>
<proteinExistence type="predicted"/>